<dbReference type="AlphaFoldDB" id="A0AB34G7B5"/>
<dbReference type="Proteomes" id="UP001163105">
    <property type="component" value="Unassembled WGS sequence"/>
</dbReference>
<comment type="caution">
    <text evidence="2">The sequence shown here is derived from an EMBL/GenBank/DDBJ whole genome shotgun (WGS) entry which is preliminary data.</text>
</comment>
<protein>
    <submittedName>
        <fullName evidence="2">Uncharacterized protein</fullName>
    </submittedName>
</protein>
<sequence length="71" mass="8046">MFVDTVVGNLWTVASVTFAERTLGCRVPLGLRRRHRLLRRPVFFVEPKRSSLPGQTAEREPADVLGNVNQK</sequence>
<gene>
    <name evidence="2" type="ORF">O9K51_02039</name>
</gene>
<organism evidence="2 3">
    <name type="scientific">Purpureocillium lavendulum</name>
    <dbReference type="NCBI Taxonomy" id="1247861"/>
    <lineage>
        <taxon>Eukaryota</taxon>
        <taxon>Fungi</taxon>
        <taxon>Dikarya</taxon>
        <taxon>Ascomycota</taxon>
        <taxon>Pezizomycotina</taxon>
        <taxon>Sordariomycetes</taxon>
        <taxon>Hypocreomycetidae</taxon>
        <taxon>Hypocreales</taxon>
        <taxon>Ophiocordycipitaceae</taxon>
        <taxon>Purpureocillium</taxon>
    </lineage>
</organism>
<keyword evidence="3" id="KW-1185">Reference proteome</keyword>
<evidence type="ECO:0000313" key="3">
    <source>
        <dbReference type="Proteomes" id="UP001163105"/>
    </source>
</evidence>
<dbReference type="EMBL" id="JAQHRD010000001">
    <property type="protein sequence ID" value="KAJ6447264.1"/>
    <property type="molecule type" value="Genomic_DNA"/>
</dbReference>
<name>A0AB34G7B5_9HYPO</name>
<evidence type="ECO:0000256" key="1">
    <source>
        <dbReference type="SAM" id="MobiDB-lite"/>
    </source>
</evidence>
<evidence type="ECO:0000313" key="2">
    <source>
        <dbReference type="EMBL" id="KAJ6447264.1"/>
    </source>
</evidence>
<reference evidence="2" key="1">
    <citation type="submission" date="2023-01" db="EMBL/GenBank/DDBJ databases">
        <title>The growth and conidiation of Purpureocillium lavendulum are regulated by nitrogen source and histone H3K14 acetylation.</title>
        <authorList>
            <person name="Tang P."/>
            <person name="Han J."/>
            <person name="Zhang C."/>
            <person name="Tang P."/>
            <person name="Qi F."/>
            <person name="Zhang K."/>
            <person name="Liang L."/>
        </authorList>
    </citation>
    <scope>NUCLEOTIDE SEQUENCE</scope>
    <source>
        <strain evidence="2">YMF1.00683</strain>
    </source>
</reference>
<feature type="region of interest" description="Disordered" evidence="1">
    <location>
        <begin position="50"/>
        <end position="71"/>
    </location>
</feature>
<proteinExistence type="predicted"/>
<accession>A0AB34G7B5</accession>